<sequence length="258" mass="28587">MKIATFNVNGITARLPRLLEWLAESAPDVACLQELKTSDETFPVQAIQAAGYGAIWHGQKGFNGVAVLARGAQPVERRRGLPGDPDDSHSRYLEAQVGEVIVGALYLPNGNPQPGPKFDYKLKWMQRLHEHAATLVNLGAPVVLAGDYNVVPTDAVRDIYSPKGWQNDALLQPESREAFARLQALGFTDALATLHGDAAMYTYWDYFRQRWERNAGLRIDHLLLNAPAAARLKAAEVDRFIRGREKPSDHAPVWVELG</sequence>
<feature type="binding site" evidence="6">
    <location>
        <position position="149"/>
    </location>
    <ligand>
        <name>Mg(2+)</name>
        <dbReference type="ChEBI" id="CHEBI:18420"/>
        <label>1</label>
    </ligand>
</feature>
<keyword evidence="2 6" id="KW-0479">Metal-binding</keyword>
<dbReference type="SUPFAM" id="SSF56219">
    <property type="entry name" value="DNase I-like"/>
    <property type="match status" value="1"/>
</dbReference>
<keyword evidence="4 6" id="KW-0460">Magnesium</keyword>
<dbReference type="EMBL" id="SLXD01000007">
    <property type="protein sequence ID" value="TCP02206.1"/>
    <property type="molecule type" value="Genomic_DNA"/>
</dbReference>
<evidence type="ECO:0000256" key="5">
    <source>
        <dbReference type="PIRSR" id="PIRSR604808-1"/>
    </source>
</evidence>
<evidence type="ECO:0000256" key="2">
    <source>
        <dbReference type="ARBA" id="ARBA00022723"/>
    </source>
</evidence>
<protein>
    <submittedName>
        <fullName evidence="9">Exodeoxyribonuclease-3</fullName>
    </submittedName>
</protein>
<feature type="active site" evidence="5">
    <location>
        <position position="106"/>
    </location>
</feature>
<evidence type="ECO:0000256" key="6">
    <source>
        <dbReference type="PIRSR" id="PIRSR604808-2"/>
    </source>
</evidence>
<dbReference type="PANTHER" id="PTHR43250:SF1">
    <property type="entry name" value="EXODEOXYRIBONUCLEASE III"/>
    <property type="match status" value="1"/>
</dbReference>
<accession>A0A4R2MHE0</accession>
<dbReference type="CDD" id="cd09086">
    <property type="entry name" value="ExoIII-like_AP-endo"/>
    <property type="match status" value="1"/>
</dbReference>
<dbReference type="GO" id="GO:0008311">
    <property type="term" value="F:double-stranded DNA 3'-5' DNA exonuclease activity"/>
    <property type="evidence" value="ECO:0007669"/>
    <property type="project" value="InterPro"/>
</dbReference>
<evidence type="ECO:0000256" key="7">
    <source>
        <dbReference type="PIRSR" id="PIRSR604808-3"/>
    </source>
</evidence>
<feature type="active site" description="Proton acceptor" evidence="5">
    <location>
        <position position="250"/>
    </location>
</feature>
<dbReference type="InterPro" id="IPR036691">
    <property type="entry name" value="Endo/exonu/phosph_ase_sf"/>
</dbReference>
<dbReference type="PROSITE" id="PS51435">
    <property type="entry name" value="AP_NUCLEASE_F1_4"/>
    <property type="match status" value="1"/>
</dbReference>
<comment type="cofactor">
    <cofactor evidence="6">
        <name>Mg(2+)</name>
        <dbReference type="ChEBI" id="CHEBI:18420"/>
    </cofactor>
    <cofactor evidence="6">
        <name>Mn(2+)</name>
        <dbReference type="ChEBI" id="CHEBI:29035"/>
    </cofactor>
    <text evidence="6">Probably binds two magnesium or manganese ions per subunit.</text>
</comment>
<evidence type="ECO:0000256" key="1">
    <source>
        <dbReference type="ARBA" id="ARBA00007092"/>
    </source>
</evidence>
<keyword evidence="6" id="KW-0464">Manganese</keyword>
<dbReference type="AlphaFoldDB" id="A0A4R2MHE0"/>
<name>A0A4R2MHE0_RUBGE</name>
<evidence type="ECO:0000256" key="4">
    <source>
        <dbReference type="ARBA" id="ARBA00022842"/>
    </source>
</evidence>
<dbReference type="InterPro" id="IPR037493">
    <property type="entry name" value="ExoIII-like"/>
</dbReference>
<dbReference type="Proteomes" id="UP000295106">
    <property type="component" value="Unassembled WGS sequence"/>
</dbReference>
<comment type="caution">
    <text evidence="9">The sequence shown here is derived from an EMBL/GenBank/DDBJ whole genome shotgun (WGS) entry which is preliminary data.</text>
</comment>
<feature type="binding site" evidence="6">
    <location>
        <position position="147"/>
    </location>
    <ligand>
        <name>Mg(2+)</name>
        <dbReference type="ChEBI" id="CHEBI:18420"/>
        <label>1</label>
    </ligand>
</feature>
<dbReference type="PANTHER" id="PTHR43250">
    <property type="entry name" value="EXODEOXYRIBONUCLEASE III"/>
    <property type="match status" value="1"/>
</dbReference>
<feature type="site" description="Transition state stabilizer" evidence="7">
    <location>
        <position position="149"/>
    </location>
</feature>
<dbReference type="InterPro" id="IPR004808">
    <property type="entry name" value="AP_endonuc_1"/>
</dbReference>
<dbReference type="GO" id="GO:0046872">
    <property type="term" value="F:metal ion binding"/>
    <property type="evidence" value="ECO:0007669"/>
    <property type="project" value="UniProtKB-KW"/>
</dbReference>
<evidence type="ECO:0000256" key="3">
    <source>
        <dbReference type="ARBA" id="ARBA00022801"/>
    </source>
</evidence>
<reference evidence="9 10" key="1">
    <citation type="submission" date="2019-03" db="EMBL/GenBank/DDBJ databases">
        <title>Genomic Encyclopedia of Type Strains, Phase IV (KMG-IV): sequencing the most valuable type-strain genomes for metagenomic binning, comparative biology and taxonomic classification.</title>
        <authorList>
            <person name="Goeker M."/>
        </authorList>
    </citation>
    <scope>NUCLEOTIDE SEQUENCE [LARGE SCALE GENOMIC DNA]</scope>
    <source>
        <strain evidence="9 10">DSM 1709</strain>
    </source>
</reference>
<comment type="similarity">
    <text evidence="1">Belongs to the DNA repair enzymes AP/ExoA family.</text>
</comment>
<dbReference type="Pfam" id="PF03372">
    <property type="entry name" value="Exo_endo_phos"/>
    <property type="match status" value="1"/>
</dbReference>
<dbReference type="InterPro" id="IPR005135">
    <property type="entry name" value="Endo/exonuclease/phosphatase"/>
</dbReference>
<evidence type="ECO:0000313" key="9">
    <source>
        <dbReference type="EMBL" id="TCP02206.1"/>
    </source>
</evidence>
<dbReference type="RefSeq" id="WP_200222309.1">
    <property type="nucleotide sequence ID" value="NZ_CP181386.1"/>
</dbReference>
<dbReference type="GeneID" id="99686179"/>
<feature type="binding site" evidence="6">
    <location>
        <position position="249"/>
    </location>
    <ligand>
        <name>Mg(2+)</name>
        <dbReference type="ChEBI" id="CHEBI:18420"/>
        <label>1</label>
    </ligand>
</feature>
<organism evidence="9 10">
    <name type="scientific">Rubrivivax gelatinosus</name>
    <name type="common">Rhodocyclus gelatinosus</name>
    <name type="synonym">Rhodopseudomonas gelatinosa</name>
    <dbReference type="NCBI Taxonomy" id="28068"/>
    <lineage>
        <taxon>Bacteria</taxon>
        <taxon>Pseudomonadati</taxon>
        <taxon>Pseudomonadota</taxon>
        <taxon>Betaproteobacteria</taxon>
        <taxon>Burkholderiales</taxon>
        <taxon>Sphaerotilaceae</taxon>
        <taxon>Rubrivivax</taxon>
    </lineage>
</organism>
<feature type="site" description="Important for catalytic activity" evidence="7">
    <location>
        <position position="220"/>
    </location>
</feature>
<feature type="domain" description="Endonuclease/exonuclease/phosphatase" evidence="8">
    <location>
        <begin position="4"/>
        <end position="250"/>
    </location>
</feature>
<feature type="site" description="Interaction with DNA substrate" evidence="7">
    <location>
        <position position="250"/>
    </location>
</feature>
<dbReference type="Gene3D" id="3.60.10.10">
    <property type="entry name" value="Endonuclease/exonuclease/phosphatase"/>
    <property type="match status" value="1"/>
</dbReference>
<dbReference type="GO" id="GO:0006281">
    <property type="term" value="P:DNA repair"/>
    <property type="evidence" value="ECO:0007669"/>
    <property type="project" value="InterPro"/>
</dbReference>
<dbReference type="NCBIfam" id="TIGR00195">
    <property type="entry name" value="exoDNase_III"/>
    <property type="match status" value="1"/>
</dbReference>
<feature type="binding site" evidence="6">
    <location>
        <position position="250"/>
    </location>
    <ligand>
        <name>Mg(2+)</name>
        <dbReference type="ChEBI" id="CHEBI:18420"/>
        <label>1</label>
    </ligand>
</feature>
<feature type="binding site" evidence="6">
    <location>
        <position position="34"/>
    </location>
    <ligand>
        <name>Mg(2+)</name>
        <dbReference type="ChEBI" id="CHEBI:18420"/>
        <label>1</label>
    </ligand>
</feature>
<proteinExistence type="inferred from homology"/>
<feature type="active site" description="Proton donor/acceptor" evidence="5">
    <location>
        <position position="147"/>
    </location>
</feature>
<keyword evidence="3" id="KW-0378">Hydrolase</keyword>
<gene>
    <name evidence="9" type="ORF">EV684_107212</name>
</gene>
<evidence type="ECO:0000259" key="8">
    <source>
        <dbReference type="Pfam" id="PF03372"/>
    </source>
</evidence>
<dbReference type="NCBIfam" id="TIGR00633">
    <property type="entry name" value="xth"/>
    <property type="match status" value="1"/>
</dbReference>
<feature type="binding site" evidence="6">
    <location>
        <position position="7"/>
    </location>
    <ligand>
        <name>Mg(2+)</name>
        <dbReference type="ChEBI" id="CHEBI:18420"/>
        <label>1</label>
    </ligand>
</feature>
<evidence type="ECO:0000313" key="10">
    <source>
        <dbReference type="Proteomes" id="UP000295106"/>
    </source>
</evidence>